<organism evidence="2 3">
    <name type="scientific">Tricholomella constricta</name>
    <dbReference type="NCBI Taxonomy" id="117010"/>
    <lineage>
        <taxon>Eukaryota</taxon>
        <taxon>Fungi</taxon>
        <taxon>Dikarya</taxon>
        <taxon>Basidiomycota</taxon>
        <taxon>Agaricomycotina</taxon>
        <taxon>Agaricomycetes</taxon>
        <taxon>Agaricomycetidae</taxon>
        <taxon>Agaricales</taxon>
        <taxon>Tricholomatineae</taxon>
        <taxon>Lyophyllaceae</taxon>
        <taxon>Tricholomella</taxon>
    </lineage>
</organism>
<evidence type="ECO:0000313" key="3">
    <source>
        <dbReference type="Proteomes" id="UP000565441"/>
    </source>
</evidence>
<dbReference type="AlphaFoldDB" id="A0A8H5HLG9"/>
<evidence type="ECO:0000256" key="1">
    <source>
        <dbReference type="SAM" id="Coils"/>
    </source>
</evidence>
<keyword evidence="1" id="KW-0175">Coiled coil</keyword>
<feature type="coiled-coil region" evidence="1">
    <location>
        <begin position="49"/>
        <end position="76"/>
    </location>
</feature>
<proteinExistence type="predicted"/>
<dbReference type="Proteomes" id="UP000565441">
    <property type="component" value="Unassembled WGS sequence"/>
</dbReference>
<evidence type="ECO:0000313" key="2">
    <source>
        <dbReference type="EMBL" id="KAF5385339.1"/>
    </source>
</evidence>
<reference evidence="2 3" key="1">
    <citation type="journal article" date="2020" name="ISME J.">
        <title>Uncovering the hidden diversity of litter-decomposition mechanisms in mushroom-forming fungi.</title>
        <authorList>
            <person name="Floudas D."/>
            <person name="Bentzer J."/>
            <person name="Ahren D."/>
            <person name="Johansson T."/>
            <person name="Persson P."/>
            <person name="Tunlid A."/>
        </authorList>
    </citation>
    <scope>NUCLEOTIDE SEQUENCE [LARGE SCALE GENOMIC DNA]</scope>
    <source>
        <strain evidence="2 3">CBS 661.87</strain>
    </source>
</reference>
<dbReference type="OrthoDB" id="2595043at2759"/>
<name>A0A8H5HLG9_9AGAR</name>
<protein>
    <submittedName>
        <fullName evidence="2">Uncharacterized protein</fullName>
    </submittedName>
</protein>
<sequence length="108" mass="11337">MTTTTTENGTTPATSGAAFSDIEALAEDIEKLEVLLSQPELSASDDADVAELLKRLDRADGMADNLELKLDGILEKLDGILGSMDVEATAEEVVVVVEVSEDVANGDN</sequence>
<accession>A0A8H5HLG9</accession>
<keyword evidence="3" id="KW-1185">Reference proteome</keyword>
<comment type="caution">
    <text evidence="2">The sequence shown here is derived from an EMBL/GenBank/DDBJ whole genome shotgun (WGS) entry which is preliminary data.</text>
</comment>
<dbReference type="EMBL" id="JAACJP010000004">
    <property type="protein sequence ID" value="KAF5385339.1"/>
    <property type="molecule type" value="Genomic_DNA"/>
</dbReference>
<gene>
    <name evidence="2" type="ORF">D9615_001036</name>
</gene>